<keyword evidence="4" id="KW-0969">Cilium</keyword>
<dbReference type="NCBIfam" id="NF007197">
    <property type="entry name" value="PRK09618.1"/>
    <property type="match status" value="1"/>
</dbReference>
<evidence type="ECO:0000256" key="3">
    <source>
        <dbReference type="SAM" id="MobiDB-lite"/>
    </source>
</evidence>
<keyword evidence="5" id="KW-1185">Reference proteome</keyword>
<evidence type="ECO:0000313" key="4">
    <source>
        <dbReference type="EMBL" id="SMC65947.1"/>
    </source>
</evidence>
<dbReference type="RefSeq" id="WP_084575424.1">
    <property type="nucleotide sequence ID" value="NZ_CP155572.1"/>
</dbReference>
<protein>
    <submittedName>
        <fullName evidence="4">Flagellar basal-body rod modification protein FlgD</fullName>
    </submittedName>
</protein>
<feature type="region of interest" description="Disordered" evidence="3">
    <location>
        <begin position="1"/>
        <end position="27"/>
    </location>
</feature>
<evidence type="ECO:0000256" key="2">
    <source>
        <dbReference type="ARBA" id="ARBA00022795"/>
    </source>
</evidence>
<evidence type="ECO:0000313" key="5">
    <source>
        <dbReference type="Proteomes" id="UP000192738"/>
    </source>
</evidence>
<keyword evidence="2" id="KW-1005">Bacterial flagellum biogenesis</keyword>
<dbReference type="InterPro" id="IPR005648">
    <property type="entry name" value="FlgD"/>
</dbReference>
<comment type="similarity">
    <text evidence="1">Belongs to the FlgD family.</text>
</comment>
<evidence type="ECO:0000256" key="1">
    <source>
        <dbReference type="ARBA" id="ARBA00010577"/>
    </source>
</evidence>
<name>A0A1W2AYY4_9FIRM</name>
<proteinExistence type="inferred from homology"/>
<accession>A0A1W2AYY4</accession>
<gene>
    <name evidence="4" type="ORF">SAMN04488500_106225</name>
</gene>
<dbReference type="EMBL" id="FWXI01000006">
    <property type="protein sequence ID" value="SMC65947.1"/>
    <property type="molecule type" value="Genomic_DNA"/>
</dbReference>
<sequence>MASVFGVGNTNQSTSDTSQTNRKANDELGKNDFLKLLTTQLQYQDPMNPMEDKEFIAQMAQFSSLEQMQNMNSSMAMTQASNMIGMQIKYTDSNAVEQTGIVTSVRMVDGEPKLLIGDTSVELSAVTAVEIPGLTKA</sequence>
<keyword evidence="4" id="KW-0282">Flagellum</keyword>
<keyword evidence="4" id="KW-0966">Cell projection</keyword>
<dbReference type="OrthoDB" id="280334at2"/>
<dbReference type="Proteomes" id="UP000192738">
    <property type="component" value="Unassembled WGS sequence"/>
</dbReference>
<feature type="compositionally biased region" description="Low complexity" evidence="3">
    <location>
        <begin position="9"/>
        <end position="21"/>
    </location>
</feature>
<dbReference type="GO" id="GO:0044781">
    <property type="term" value="P:bacterial-type flagellum organization"/>
    <property type="evidence" value="ECO:0007669"/>
    <property type="project" value="UniProtKB-KW"/>
</dbReference>
<reference evidence="4 5" key="1">
    <citation type="submission" date="2017-04" db="EMBL/GenBank/DDBJ databases">
        <authorList>
            <person name="Afonso C.L."/>
            <person name="Miller P.J."/>
            <person name="Scott M.A."/>
            <person name="Spackman E."/>
            <person name="Goraichik I."/>
            <person name="Dimitrov K.M."/>
            <person name="Suarez D.L."/>
            <person name="Swayne D.E."/>
        </authorList>
    </citation>
    <scope>NUCLEOTIDE SEQUENCE [LARGE SCALE GENOMIC DNA]</scope>
    <source>
        <strain evidence="4 5">DSM 5090</strain>
    </source>
</reference>
<dbReference type="STRING" id="112901.SAMN04488500_106225"/>
<dbReference type="Pfam" id="PF03963">
    <property type="entry name" value="FlgD"/>
    <property type="match status" value="1"/>
</dbReference>
<organism evidence="4 5">
    <name type="scientific">Sporomusa malonica</name>
    <dbReference type="NCBI Taxonomy" id="112901"/>
    <lineage>
        <taxon>Bacteria</taxon>
        <taxon>Bacillati</taxon>
        <taxon>Bacillota</taxon>
        <taxon>Negativicutes</taxon>
        <taxon>Selenomonadales</taxon>
        <taxon>Sporomusaceae</taxon>
        <taxon>Sporomusa</taxon>
    </lineage>
</organism>
<dbReference type="AlphaFoldDB" id="A0A1W2AYY4"/>